<gene>
    <name evidence="1" type="ORF">DBV39_00095</name>
</gene>
<proteinExistence type="predicted"/>
<evidence type="ECO:0000313" key="2">
    <source>
        <dbReference type="Proteomes" id="UP000244571"/>
    </source>
</evidence>
<dbReference type="NCBIfam" id="NF047331">
    <property type="entry name" value="phage_HTJ"/>
    <property type="match status" value="1"/>
</dbReference>
<accession>A0A2R4XF05</accession>
<dbReference type="EMBL" id="CP028901">
    <property type="protein sequence ID" value="AWB32370.1"/>
    <property type="molecule type" value="Genomic_DNA"/>
</dbReference>
<dbReference type="OrthoDB" id="8657519at2"/>
<sequence length="70" mass="8128">MAYTQKDLDAIEKAIAGSELEVQYGDKRIRFRSMDELERARDRIKLELNRAAGRRPKKIVRVRNAGKGLR</sequence>
<dbReference type="RefSeq" id="WP_108619811.1">
    <property type="nucleotide sequence ID" value="NZ_CP028901.1"/>
</dbReference>
<dbReference type="Proteomes" id="UP000244571">
    <property type="component" value="Chromosome"/>
</dbReference>
<dbReference type="AlphaFoldDB" id="A0A2R4XF05"/>
<keyword evidence="2" id="KW-1185">Reference proteome</keyword>
<reference evidence="1 2" key="1">
    <citation type="submission" date="2018-04" db="EMBL/GenBank/DDBJ databases">
        <title>Bordetella sp. HZ20 isolated from seawater.</title>
        <authorList>
            <person name="Sun C."/>
        </authorList>
    </citation>
    <scope>NUCLEOTIDE SEQUENCE [LARGE SCALE GENOMIC DNA]</scope>
    <source>
        <strain evidence="1 2">HZ20</strain>
    </source>
</reference>
<dbReference type="KEGG" id="boz:DBV39_00095"/>
<protein>
    <submittedName>
        <fullName evidence="1">Uncharacterized protein</fullName>
    </submittedName>
</protein>
<organism evidence="1 2">
    <name type="scientific">Orrella marina</name>
    <dbReference type="NCBI Taxonomy" id="2163011"/>
    <lineage>
        <taxon>Bacteria</taxon>
        <taxon>Pseudomonadati</taxon>
        <taxon>Pseudomonadota</taxon>
        <taxon>Betaproteobacteria</taxon>
        <taxon>Burkholderiales</taxon>
        <taxon>Alcaligenaceae</taxon>
        <taxon>Orrella</taxon>
    </lineage>
</organism>
<evidence type="ECO:0000313" key="1">
    <source>
        <dbReference type="EMBL" id="AWB32370.1"/>
    </source>
</evidence>
<name>A0A2R4XF05_9BURK</name>